<dbReference type="AlphaFoldDB" id="A0A9D1XEE9"/>
<comment type="similarity">
    <text evidence="2 7">Belongs to the glycosyl hydrolase 43 family.</text>
</comment>
<evidence type="ECO:0000256" key="1">
    <source>
        <dbReference type="ARBA" id="ARBA00004834"/>
    </source>
</evidence>
<accession>A0A9D1XEE9</accession>
<reference evidence="8" key="1">
    <citation type="journal article" date="2021" name="PeerJ">
        <title>Extensive microbial diversity within the chicken gut microbiome revealed by metagenomics and culture.</title>
        <authorList>
            <person name="Gilroy R."/>
            <person name="Ravi A."/>
            <person name="Getino M."/>
            <person name="Pursley I."/>
            <person name="Horton D.L."/>
            <person name="Alikhan N.F."/>
            <person name="Baker D."/>
            <person name="Gharbi K."/>
            <person name="Hall N."/>
            <person name="Watson M."/>
            <person name="Adriaenssens E.M."/>
            <person name="Foster-Nyarko E."/>
            <person name="Jarju S."/>
            <person name="Secka A."/>
            <person name="Antonio M."/>
            <person name="Oren A."/>
            <person name="Chaudhuri R.R."/>
            <person name="La Ragione R."/>
            <person name="Hildebrand F."/>
            <person name="Pallen M.J."/>
        </authorList>
    </citation>
    <scope>NUCLEOTIDE SEQUENCE</scope>
    <source>
        <strain evidence="8">CHK183-1962</strain>
    </source>
</reference>
<evidence type="ECO:0000256" key="3">
    <source>
        <dbReference type="ARBA" id="ARBA00022801"/>
    </source>
</evidence>
<dbReference type="Gene3D" id="2.115.10.20">
    <property type="entry name" value="Glycosyl hydrolase domain, family 43"/>
    <property type="match status" value="1"/>
</dbReference>
<dbReference type="PANTHER" id="PTHR43301:SF3">
    <property type="entry name" value="ARABINAN ENDO-1,5-ALPHA-L-ARABINOSIDASE A-RELATED"/>
    <property type="match status" value="1"/>
</dbReference>
<evidence type="ECO:0000313" key="8">
    <source>
        <dbReference type="EMBL" id="HIX78023.1"/>
    </source>
</evidence>
<dbReference type="InterPro" id="IPR023296">
    <property type="entry name" value="Glyco_hydro_beta-prop_sf"/>
</dbReference>
<dbReference type="GO" id="GO:0005975">
    <property type="term" value="P:carbohydrate metabolic process"/>
    <property type="evidence" value="ECO:0007669"/>
    <property type="project" value="InterPro"/>
</dbReference>
<dbReference type="CDD" id="cd08998">
    <property type="entry name" value="GH43_Arb43a-like"/>
    <property type="match status" value="1"/>
</dbReference>
<protein>
    <submittedName>
        <fullName evidence="8">Arabinan endo-1,5-alpha-L-arabinosidase</fullName>
    </submittedName>
</protein>
<dbReference type="InterPro" id="IPR050727">
    <property type="entry name" value="GH43_arabinanases"/>
</dbReference>
<evidence type="ECO:0000256" key="6">
    <source>
        <dbReference type="PIRSR" id="PIRSR606710-2"/>
    </source>
</evidence>
<dbReference type="EMBL" id="DXEK01000174">
    <property type="protein sequence ID" value="HIX78023.1"/>
    <property type="molecule type" value="Genomic_DNA"/>
</dbReference>
<dbReference type="Pfam" id="PF04616">
    <property type="entry name" value="Glyco_hydro_43"/>
    <property type="match status" value="1"/>
</dbReference>
<keyword evidence="4 7" id="KW-0326">Glycosidase</keyword>
<dbReference type="SUPFAM" id="SSF75005">
    <property type="entry name" value="Arabinanase/levansucrase/invertase"/>
    <property type="match status" value="1"/>
</dbReference>
<evidence type="ECO:0000256" key="7">
    <source>
        <dbReference type="RuleBase" id="RU361187"/>
    </source>
</evidence>
<dbReference type="GO" id="GO:0004553">
    <property type="term" value="F:hydrolase activity, hydrolyzing O-glycosyl compounds"/>
    <property type="evidence" value="ECO:0007669"/>
    <property type="project" value="InterPro"/>
</dbReference>
<gene>
    <name evidence="8" type="ORF">H9734_10585</name>
</gene>
<feature type="active site" description="Proton donor" evidence="5">
    <location>
        <position position="201"/>
    </location>
</feature>
<dbReference type="InterPro" id="IPR006710">
    <property type="entry name" value="Glyco_hydro_43"/>
</dbReference>
<name>A0A9D1XEE9_9FIRM</name>
<dbReference type="PANTHER" id="PTHR43301">
    <property type="entry name" value="ARABINAN ENDO-1,5-ALPHA-L-ARABINOSIDASE"/>
    <property type="match status" value="1"/>
</dbReference>
<evidence type="ECO:0000313" key="9">
    <source>
        <dbReference type="Proteomes" id="UP000886890"/>
    </source>
</evidence>
<organism evidence="8 9">
    <name type="scientific">Candidatus Fusicatenibacter merdavium</name>
    <dbReference type="NCBI Taxonomy" id="2838600"/>
    <lineage>
        <taxon>Bacteria</taxon>
        <taxon>Bacillati</taxon>
        <taxon>Bacillota</taxon>
        <taxon>Clostridia</taxon>
        <taxon>Lachnospirales</taxon>
        <taxon>Lachnospiraceae</taxon>
        <taxon>Fusicatenibacter</taxon>
    </lineage>
</organism>
<reference evidence="8" key="2">
    <citation type="submission" date="2021-04" db="EMBL/GenBank/DDBJ databases">
        <authorList>
            <person name="Gilroy R."/>
        </authorList>
    </citation>
    <scope>NUCLEOTIDE SEQUENCE</scope>
    <source>
        <strain evidence="8">CHK183-1962</strain>
    </source>
</reference>
<evidence type="ECO:0000256" key="4">
    <source>
        <dbReference type="ARBA" id="ARBA00023295"/>
    </source>
</evidence>
<keyword evidence="3 7" id="KW-0378">Hydrolase</keyword>
<sequence length="350" mass="39243">MRNTNPEFGSHDPSMMYDPISGKYYSYSTDVFMPSCGLKDKIGIPVRVSEDLVNFKYIGTVLSPNAIREARDNGEHSPIEGFWAPFAEYVNGEYRLYYSATKAFGSWESRIWLAVSERPEGPFENRGVVVDTWNTPYTSPNGIDPHIIWAENIPYLVYGSFFGGIYLKELETQTGLSAGSVTDRGVCISRKPTGQKLDGPEGASVIYHSETGFYYLFQSYGWLGDTYDIRVGRSRNVKGPYVDISGRSLVGESPGINLANSYCFVSKHPEVMEHPEKADAGCAGKDNEEAECHSGWKWAGFRGPGHGVPFYDPVSGEYYFVHHIRVLDGELRETQTTDYFSKHRRSDVVS</sequence>
<evidence type="ECO:0000256" key="5">
    <source>
        <dbReference type="PIRSR" id="PIRSR606710-1"/>
    </source>
</evidence>
<proteinExistence type="inferred from homology"/>
<feature type="site" description="Important for catalytic activity, responsible for pKa modulation of the active site Glu and correct orientation of both the proton donor and substrate" evidence="6">
    <location>
        <position position="144"/>
    </location>
</feature>
<comment type="pathway">
    <text evidence="1">Glycan metabolism; L-arabinan degradation.</text>
</comment>
<dbReference type="Proteomes" id="UP000886890">
    <property type="component" value="Unassembled WGS sequence"/>
</dbReference>
<evidence type="ECO:0000256" key="2">
    <source>
        <dbReference type="ARBA" id="ARBA00009865"/>
    </source>
</evidence>
<feature type="active site" description="Proton acceptor" evidence="5">
    <location>
        <position position="12"/>
    </location>
</feature>
<comment type="caution">
    <text evidence="8">The sequence shown here is derived from an EMBL/GenBank/DDBJ whole genome shotgun (WGS) entry which is preliminary data.</text>
</comment>